<dbReference type="Proteomes" id="UP000799118">
    <property type="component" value="Unassembled WGS sequence"/>
</dbReference>
<evidence type="ECO:0000313" key="2">
    <source>
        <dbReference type="Proteomes" id="UP000799118"/>
    </source>
</evidence>
<organism evidence="1 2">
    <name type="scientific">Gymnopus androsaceus JB14</name>
    <dbReference type="NCBI Taxonomy" id="1447944"/>
    <lineage>
        <taxon>Eukaryota</taxon>
        <taxon>Fungi</taxon>
        <taxon>Dikarya</taxon>
        <taxon>Basidiomycota</taxon>
        <taxon>Agaricomycotina</taxon>
        <taxon>Agaricomycetes</taxon>
        <taxon>Agaricomycetidae</taxon>
        <taxon>Agaricales</taxon>
        <taxon>Marasmiineae</taxon>
        <taxon>Omphalotaceae</taxon>
        <taxon>Gymnopus</taxon>
    </lineage>
</organism>
<proteinExistence type="predicted"/>
<evidence type="ECO:0000313" key="1">
    <source>
        <dbReference type="EMBL" id="KAE9382328.1"/>
    </source>
</evidence>
<dbReference type="AlphaFoldDB" id="A0A6A4GA37"/>
<accession>A0A6A4GA37</accession>
<dbReference type="EMBL" id="ML771763">
    <property type="protein sequence ID" value="KAE9382328.1"/>
    <property type="molecule type" value="Genomic_DNA"/>
</dbReference>
<reference evidence="1" key="1">
    <citation type="journal article" date="2019" name="Environ. Microbiol.">
        <title>Fungal ecological strategies reflected in gene transcription - a case study of two litter decomposers.</title>
        <authorList>
            <person name="Barbi F."/>
            <person name="Kohler A."/>
            <person name="Barry K."/>
            <person name="Baskaran P."/>
            <person name="Daum C."/>
            <person name="Fauchery L."/>
            <person name="Ihrmark K."/>
            <person name="Kuo A."/>
            <person name="LaButti K."/>
            <person name="Lipzen A."/>
            <person name="Morin E."/>
            <person name="Grigoriev I.V."/>
            <person name="Henrissat B."/>
            <person name="Lindahl B."/>
            <person name="Martin F."/>
        </authorList>
    </citation>
    <scope>NUCLEOTIDE SEQUENCE</scope>
    <source>
        <strain evidence="1">JB14</strain>
    </source>
</reference>
<sequence>MPVLFRARLGPVKCLIDHFSSNKPYGKSSTRSEVEYLVMCEEVASLRCLKKKIDSAGFHWLIRRSRRGNYFNERFRYSRNEQKIESNDHRVSGRICTETAQQSSPADYHAPVSTSGAFLAIQTTFGLVTESNATLRVERVIGHGKDSGIAV</sequence>
<keyword evidence="2" id="KW-1185">Reference proteome</keyword>
<protein>
    <submittedName>
        <fullName evidence="1">Uncharacterized protein</fullName>
    </submittedName>
</protein>
<name>A0A6A4GA37_9AGAR</name>
<gene>
    <name evidence="1" type="ORF">BT96DRAFT_1010863</name>
</gene>